<keyword evidence="5" id="KW-1185">Reference proteome</keyword>
<evidence type="ECO:0000256" key="2">
    <source>
        <dbReference type="SAM" id="Phobius"/>
    </source>
</evidence>
<feature type="domain" description="CNNM transmembrane" evidence="3">
    <location>
        <begin position="14"/>
        <end position="199"/>
    </location>
</feature>
<dbReference type="SUPFAM" id="SSF54631">
    <property type="entry name" value="CBS-domain pair"/>
    <property type="match status" value="1"/>
</dbReference>
<dbReference type="GO" id="GO:0010960">
    <property type="term" value="P:magnesium ion homeostasis"/>
    <property type="evidence" value="ECO:0007669"/>
    <property type="project" value="InterPro"/>
</dbReference>
<dbReference type="RefSeq" id="XP_952158.1">
    <property type="nucleotide sequence ID" value="XM_947065.1"/>
</dbReference>
<dbReference type="eggNOG" id="KOG2118">
    <property type="taxonomic scope" value="Eukaryota"/>
</dbReference>
<protein>
    <recommendedName>
        <fullName evidence="3">CNNM transmembrane domain-containing protein</fullName>
    </recommendedName>
</protein>
<dbReference type="GO" id="GO:0016020">
    <property type="term" value="C:membrane"/>
    <property type="evidence" value="ECO:0007669"/>
    <property type="project" value="UniProtKB-UniRule"/>
</dbReference>
<evidence type="ECO:0000313" key="4">
    <source>
        <dbReference type="EMBL" id="CAI74426.1"/>
    </source>
</evidence>
<dbReference type="InParanoid" id="Q4UER3"/>
<dbReference type="PANTHER" id="PTHR12064">
    <property type="entry name" value="METAL TRANSPORTER CNNM"/>
    <property type="match status" value="1"/>
</dbReference>
<dbReference type="AlphaFoldDB" id="Q4UER3"/>
<dbReference type="OrthoDB" id="5353557at2759"/>
<dbReference type="KEGG" id="tan:TA13845"/>
<name>Q4UER3_THEAN</name>
<dbReference type="EMBL" id="CR940348">
    <property type="protein sequence ID" value="CAI74426.1"/>
    <property type="molecule type" value="Genomic_DNA"/>
</dbReference>
<proteinExistence type="predicted"/>
<dbReference type="STRING" id="5874.Q4UER3"/>
<dbReference type="Pfam" id="PF01595">
    <property type="entry name" value="CNNM"/>
    <property type="match status" value="1"/>
</dbReference>
<dbReference type="GeneID" id="3861806"/>
<accession>Q4UER3</accession>
<dbReference type="InterPro" id="IPR045095">
    <property type="entry name" value="ACDP"/>
</dbReference>
<dbReference type="PROSITE" id="PS51846">
    <property type="entry name" value="CNNM"/>
    <property type="match status" value="1"/>
</dbReference>
<gene>
    <name evidence="4" type="ORF">TA13845</name>
</gene>
<keyword evidence="1 2" id="KW-0472">Membrane</keyword>
<feature type="transmembrane region" description="Helical" evidence="2">
    <location>
        <begin position="108"/>
        <end position="126"/>
    </location>
</feature>
<feature type="transmembrane region" description="Helical" evidence="2">
    <location>
        <begin position="83"/>
        <end position="101"/>
    </location>
</feature>
<evidence type="ECO:0000256" key="1">
    <source>
        <dbReference type="PROSITE-ProRule" id="PRU01193"/>
    </source>
</evidence>
<dbReference type="OMA" id="YFIHAIW"/>
<keyword evidence="1 2" id="KW-1133">Transmembrane helix</keyword>
<keyword evidence="1 2" id="KW-0812">Transmembrane</keyword>
<organism evidence="4 5">
    <name type="scientific">Theileria annulata</name>
    <dbReference type="NCBI Taxonomy" id="5874"/>
    <lineage>
        <taxon>Eukaryota</taxon>
        <taxon>Sar</taxon>
        <taxon>Alveolata</taxon>
        <taxon>Apicomplexa</taxon>
        <taxon>Aconoidasida</taxon>
        <taxon>Piroplasmida</taxon>
        <taxon>Theileriidae</taxon>
        <taxon>Theileria</taxon>
    </lineage>
</organism>
<dbReference type="PANTHER" id="PTHR12064:SF94">
    <property type="entry name" value="UNEXTENDED PROTEIN"/>
    <property type="match status" value="1"/>
</dbReference>
<dbReference type="VEuPathDB" id="PiroplasmaDB:TA13845"/>
<dbReference type="InterPro" id="IPR046342">
    <property type="entry name" value="CBS_dom_sf"/>
</dbReference>
<dbReference type="InterPro" id="IPR002550">
    <property type="entry name" value="CNNM"/>
</dbReference>
<feature type="transmembrane region" description="Helical" evidence="2">
    <location>
        <begin position="22"/>
        <end position="45"/>
    </location>
</feature>
<sequence>MPQCYKLISNCFNCKMQKWAKILATIVCSALSALFSGLTIGYTSIDLFQLHLLSQFTPTTKEDIANQKRARKIIPLRSDPNNLMIALIACNAMINSLLVLFVGELFEFAMGFIVSSLIVTIFGEIFPQTVFFRYQLQLCSFFAPLTFVVKYVLYPITKPMSMLLNLIIGTNTEVIYNKQQWKALVDLQKECGGVLSEEEAKLLKGCLSLSNVQIDSIMTPIDKVFGLDIDSVITISLIQEIAKEGYSKIPVMDKTKSQPIVAILLIKDLLLLDPNSSYQLDELLSTIGKPAYAVDHDIGLLSVLMHFKDDQTHIAVVRKVEYQNNSDPLYKHIGIVTLNDIFQMINQDESGEIVMTTGDSVERSRHRSRIFKILDNLKDPRSFNLNSILDILPIQEPENLLKLLRLPINPDNLDKINQHRIYLIKPQVFLPTHSLTIITKGIVTDEDNKCKFEAPFVINQKKAKLTYENEVFVTLTECHLIQINPDLLISTTQVPTKHLNNTNNNLNISQ</sequence>
<evidence type="ECO:0000259" key="3">
    <source>
        <dbReference type="PROSITE" id="PS51846"/>
    </source>
</evidence>
<reference evidence="4 5" key="1">
    <citation type="journal article" date="2005" name="Science">
        <title>Genome of the host-cell transforming parasite Theileria annulata compared with T. parva.</title>
        <authorList>
            <person name="Pain A."/>
            <person name="Renauld H."/>
            <person name="Berriman M."/>
            <person name="Murphy L."/>
            <person name="Yeats C.A."/>
            <person name="Weir W."/>
            <person name="Kerhornou A."/>
            <person name="Aslett M."/>
            <person name="Bishop R."/>
            <person name="Bouchier C."/>
            <person name="Cochet M."/>
            <person name="Coulson R.M.R."/>
            <person name="Cronin A."/>
            <person name="de Villiers E.P."/>
            <person name="Fraser A."/>
            <person name="Fosker N."/>
            <person name="Gardner M."/>
            <person name="Goble A."/>
            <person name="Griffiths-Jones S."/>
            <person name="Harris D.E."/>
            <person name="Katzer F."/>
            <person name="Larke N."/>
            <person name="Lord A."/>
            <person name="Maser P."/>
            <person name="McKellar S."/>
            <person name="Mooney P."/>
            <person name="Morton F."/>
            <person name="Nene V."/>
            <person name="O'Neil S."/>
            <person name="Price C."/>
            <person name="Quail M.A."/>
            <person name="Rabbinowitsch E."/>
            <person name="Rawlings N.D."/>
            <person name="Rutter S."/>
            <person name="Saunders D."/>
            <person name="Seeger K."/>
            <person name="Shah T."/>
            <person name="Squares R."/>
            <person name="Squares S."/>
            <person name="Tivey A."/>
            <person name="Walker A.R."/>
            <person name="Woodward J."/>
            <person name="Dobbelaere D.A.E."/>
            <person name="Langsley G."/>
            <person name="Rajandream M.A."/>
            <person name="McKeever D."/>
            <person name="Shiels B."/>
            <person name="Tait A."/>
            <person name="Barrell B.G."/>
            <person name="Hall N."/>
        </authorList>
    </citation>
    <scope>NUCLEOTIDE SEQUENCE [LARGE SCALE GENOMIC DNA]</scope>
    <source>
        <strain evidence="5">Ankara</strain>
    </source>
</reference>
<evidence type="ECO:0000313" key="5">
    <source>
        <dbReference type="Proteomes" id="UP000001950"/>
    </source>
</evidence>
<dbReference type="Gene3D" id="3.10.580.10">
    <property type="entry name" value="CBS-domain"/>
    <property type="match status" value="1"/>
</dbReference>
<dbReference type="Proteomes" id="UP000001950">
    <property type="component" value="Chromosome 2"/>
</dbReference>